<dbReference type="Gene3D" id="2.130.10.10">
    <property type="entry name" value="YVTN repeat-like/Quinoprotein amine dehydrogenase"/>
    <property type="match status" value="2"/>
</dbReference>
<protein>
    <submittedName>
        <fullName evidence="3">PQQ-binding-like beta-propeller repeat protein</fullName>
    </submittedName>
</protein>
<dbReference type="InterPro" id="IPR051200">
    <property type="entry name" value="Host-pathogen_enzymatic-act"/>
</dbReference>
<name>A0ABY8QS54_9MICO</name>
<organism evidence="3 4">
    <name type="scientific">Saxibacter everestensis</name>
    <dbReference type="NCBI Taxonomy" id="2909229"/>
    <lineage>
        <taxon>Bacteria</taxon>
        <taxon>Bacillati</taxon>
        <taxon>Actinomycetota</taxon>
        <taxon>Actinomycetes</taxon>
        <taxon>Micrococcales</taxon>
        <taxon>Brevibacteriaceae</taxon>
        <taxon>Saxibacter</taxon>
    </lineage>
</organism>
<feature type="chain" id="PRO_5045308113" evidence="2">
    <location>
        <begin position="22"/>
        <end position="411"/>
    </location>
</feature>
<reference evidence="3 4" key="1">
    <citation type="submission" date="2023-05" db="EMBL/GenBank/DDBJ databases">
        <title>Lithophilousrod everest ZFBP1038 complete genpme.</title>
        <authorList>
            <person name="Tian M."/>
        </authorList>
    </citation>
    <scope>NUCLEOTIDE SEQUENCE [LARGE SCALE GENOMIC DNA]</scope>
    <source>
        <strain evidence="3 4">ZFBP1038</strain>
    </source>
</reference>
<dbReference type="PANTHER" id="PTHR47197:SF3">
    <property type="entry name" value="DIHYDRO-HEME D1 DEHYDROGENASE"/>
    <property type="match status" value="1"/>
</dbReference>
<proteinExistence type="predicted"/>
<keyword evidence="4" id="KW-1185">Reference proteome</keyword>
<evidence type="ECO:0000256" key="2">
    <source>
        <dbReference type="SAM" id="SignalP"/>
    </source>
</evidence>
<feature type="signal peptide" evidence="2">
    <location>
        <begin position="1"/>
        <end position="21"/>
    </location>
</feature>
<dbReference type="PROSITE" id="PS51257">
    <property type="entry name" value="PROKAR_LIPOPROTEIN"/>
    <property type="match status" value="1"/>
</dbReference>
<dbReference type="InterPro" id="IPR011047">
    <property type="entry name" value="Quinoprotein_ADH-like_sf"/>
</dbReference>
<dbReference type="InterPro" id="IPR015943">
    <property type="entry name" value="WD40/YVTN_repeat-like_dom_sf"/>
</dbReference>
<sequence>MQNPRTMAASTCALIGLIALSACQTGGEGAATSNGSEPPTPHGYVEGAEEADEPQLRLAVSDADTGRVSMLDLLTEEVIQEVPATPETQLLAADSRYVYLGDAKAGAVTVVDTGAWTVDHGDHKHYYRADPQVVGEVSGTDPAHVVSEGTAVAFFFDGDGAAKIYDRTAFDNGELKETGTASPGPHHGVAVPYEDHVVSTVPGDRPDDLPSALAVYDEAGKSSAMDVSCEQIHGAAASREGLVFACADGVISVNEDFDAELLSYPGEAGDERAWSMKAGRDLIAVPFDGGGVGILSPESGEWQFADTTAPVISVGVAPDDSTTVALDEDGTVYAIDPKTGEVLAEEKVIEPVGPEADSHSGGPSVAVDRERTYVSDPVGGRVVELDTADGLREARNFDLGGQPAGLAVTGR</sequence>
<dbReference type="RefSeq" id="WP_349638630.1">
    <property type="nucleotide sequence ID" value="NZ_CP090958.1"/>
</dbReference>
<dbReference type="Proteomes" id="UP001209083">
    <property type="component" value="Chromosome"/>
</dbReference>
<accession>A0ABY8QS54</accession>
<evidence type="ECO:0000313" key="4">
    <source>
        <dbReference type="Proteomes" id="UP001209083"/>
    </source>
</evidence>
<evidence type="ECO:0000256" key="1">
    <source>
        <dbReference type="SAM" id="MobiDB-lite"/>
    </source>
</evidence>
<dbReference type="SUPFAM" id="SSF50998">
    <property type="entry name" value="Quinoprotein alcohol dehydrogenase-like"/>
    <property type="match status" value="1"/>
</dbReference>
<gene>
    <name evidence="3" type="ORF">LWF01_17375</name>
</gene>
<dbReference type="EMBL" id="CP090958">
    <property type="protein sequence ID" value="WGW11837.1"/>
    <property type="molecule type" value="Genomic_DNA"/>
</dbReference>
<keyword evidence="2" id="KW-0732">Signal</keyword>
<feature type="region of interest" description="Disordered" evidence="1">
    <location>
        <begin position="351"/>
        <end position="372"/>
    </location>
</feature>
<evidence type="ECO:0000313" key="3">
    <source>
        <dbReference type="EMBL" id="WGW11837.1"/>
    </source>
</evidence>
<dbReference type="PANTHER" id="PTHR47197">
    <property type="entry name" value="PROTEIN NIRF"/>
    <property type="match status" value="1"/>
</dbReference>